<evidence type="ECO:0000313" key="1">
    <source>
        <dbReference type="EMBL" id="MBC9208208.1"/>
    </source>
</evidence>
<dbReference type="RefSeq" id="WP_187785369.1">
    <property type="nucleotide sequence ID" value="NZ_JACTVA010000028.1"/>
</dbReference>
<name>A0ABR7RP99_9PROT</name>
<comment type="caution">
    <text evidence="1">The sequence shown here is derived from an EMBL/GenBank/DDBJ whole genome shotgun (WGS) entry which is preliminary data.</text>
</comment>
<dbReference type="Proteomes" id="UP000626026">
    <property type="component" value="Unassembled WGS sequence"/>
</dbReference>
<proteinExistence type="predicted"/>
<organism evidence="1 2">
    <name type="scientific">Teichococcus aerophilus</name>
    <dbReference type="NCBI Taxonomy" id="1224513"/>
    <lineage>
        <taxon>Bacteria</taxon>
        <taxon>Pseudomonadati</taxon>
        <taxon>Pseudomonadota</taxon>
        <taxon>Alphaproteobacteria</taxon>
        <taxon>Acetobacterales</taxon>
        <taxon>Roseomonadaceae</taxon>
        <taxon>Roseomonas</taxon>
    </lineage>
</organism>
<accession>A0ABR7RP99</accession>
<keyword evidence="2" id="KW-1185">Reference proteome</keyword>
<sequence>MLAATMPPFKPLSMLGSASAWEQASGIPFAALDTVTAVEDVVAIWRPRDPARIPALQTHIRGLGFTATQGGSLTAAEDTPFTLRMQNPWLAMKPGPTSVGRDGDVLIQAASPAGLRAFTAVPAAESALADPALRVALSGLNAQLGQGRLVQAAIFTPAMTLRTGDPAQFMDMTPGQSSDVVRRQAESAGQGLPPYARGIMADVEGAAAPALLISLAYPDCGTAEAALARFATAWEASPLNAATPSDITRKAVRAEQGCAAVITIQQERPGLRNVPMQSFHDAYMRRNPTPLDIH</sequence>
<gene>
    <name evidence="1" type="ORF">IBL26_15295</name>
</gene>
<dbReference type="EMBL" id="JACTVA010000028">
    <property type="protein sequence ID" value="MBC9208208.1"/>
    <property type="molecule type" value="Genomic_DNA"/>
</dbReference>
<reference evidence="1 2" key="1">
    <citation type="journal article" date="2013" name="Int. J. Syst. Evol. Microbiol.">
        <title>Roseomonas aerophila sp. nov., isolated from air.</title>
        <authorList>
            <person name="Kim S.J."/>
            <person name="Weon H.Y."/>
            <person name="Ahn J.H."/>
            <person name="Hong S.B."/>
            <person name="Seok S.J."/>
            <person name="Whang K.S."/>
            <person name="Kwon S.W."/>
        </authorList>
    </citation>
    <scope>NUCLEOTIDE SEQUENCE [LARGE SCALE GENOMIC DNA]</scope>
    <source>
        <strain evidence="1 2">NBRC 108923</strain>
    </source>
</reference>
<protein>
    <submittedName>
        <fullName evidence="1">Uncharacterized protein</fullName>
    </submittedName>
</protein>
<evidence type="ECO:0000313" key="2">
    <source>
        <dbReference type="Proteomes" id="UP000626026"/>
    </source>
</evidence>